<feature type="region of interest" description="Disordered" evidence="2">
    <location>
        <begin position="290"/>
        <end position="366"/>
    </location>
</feature>
<keyword evidence="3" id="KW-0472">Membrane</keyword>
<feature type="compositionally biased region" description="Acidic residues" evidence="2">
    <location>
        <begin position="290"/>
        <end position="299"/>
    </location>
</feature>
<sequence>MIEVHPLLLLFMGELLFVTTVGMVVMVVLSILKKRRDRDAARKLIERIKSDEERRKGETREILNEKYGITDEPLESSTVMIDHAEKFLYQTIINAYLNRDADAFENFAVDFESSVAPYRDLAIPEAGVTVVHKESQTARVQEIEVDESDELKVLREENARLSEELRITMDTMSRMLNEYASMYGGGTGADLDKEKMLKMFQAEAAQQEAARSAAGMEEASVEPEAVEVAIAEEEIAPPSEAVSEPELDLLVEDEEIKEVGELDEVDWDEVEQDILESQGEEVAEIEVTTEDAAVQEEEPAPAVETPAVEPPVEEEVAASEAPVSDEVDEPEGLELGEDLEQSEEDEVIDLDEDEVIDLDEEEKQEK</sequence>
<dbReference type="OrthoDB" id="7064645at2"/>
<proteinExistence type="predicted"/>
<keyword evidence="5" id="KW-1185">Reference proteome</keyword>
<evidence type="ECO:0000256" key="1">
    <source>
        <dbReference type="SAM" id="Coils"/>
    </source>
</evidence>
<evidence type="ECO:0000256" key="2">
    <source>
        <dbReference type="SAM" id="MobiDB-lite"/>
    </source>
</evidence>
<dbReference type="EMBL" id="MPRJ01000009">
    <property type="protein sequence ID" value="OOZ37490.1"/>
    <property type="molecule type" value="Genomic_DNA"/>
</dbReference>
<gene>
    <name evidence="4" type="ORF">BOW51_02245</name>
</gene>
<evidence type="ECO:0000313" key="4">
    <source>
        <dbReference type="EMBL" id="OOZ37490.1"/>
    </source>
</evidence>
<keyword evidence="3" id="KW-1133">Transmembrane helix</keyword>
<dbReference type="Proteomes" id="UP000190896">
    <property type="component" value="Unassembled WGS sequence"/>
</dbReference>
<accession>A0A1T2KXJ9</accession>
<keyword evidence="1" id="KW-0175">Coiled coil</keyword>
<dbReference type="AlphaFoldDB" id="A0A1T2KXJ9"/>
<feature type="transmembrane region" description="Helical" evidence="3">
    <location>
        <begin position="6"/>
        <end position="32"/>
    </location>
</feature>
<organism evidence="4 5">
    <name type="scientific">Solemya velesiana gill symbiont</name>
    <dbReference type="NCBI Taxonomy" id="1918948"/>
    <lineage>
        <taxon>Bacteria</taxon>
        <taxon>Pseudomonadati</taxon>
        <taxon>Pseudomonadota</taxon>
        <taxon>Gammaproteobacteria</taxon>
        <taxon>sulfur-oxidizing symbionts</taxon>
    </lineage>
</organism>
<reference evidence="4 5" key="1">
    <citation type="submission" date="2016-11" db="EMBL/GenBank/DDBJ databases">
        <title>Mixed transmission modes and dynamic genome evolution in an obligate animal-bacterial symbiosis.</title>
        <authorList>
            <person name="Russell S.L."/>
            <person name="Corbett-Detig R.B."/>
            <person name="Cavanaugh C.M."/>
        </authorList>
    </citation>
    <scope>NUCLEOTIDE SEQUENCE [LARGE SCALE GENOMIC DNA]</scope>
    <source>
        <strain evidence="4">Se-Cadez</strain>
    </source>
</reference>
<feature type="coiled-coil region" evidence="1">
    <location>
        <begin position="144"/>
        <end position="171"/>
    </location>
</feature>
<comment type="caution">
    <text evidence="4">The sequence shown here is derived from an EMBL/GenBank/DDBJ whole genome shotgun (WGS) entry which is preliminary data.</text>
</comment>
<feature type="compositionally biased region" description="Acidic residues" evidence="2">
    <location>
        <begin position="311"/>
        <end position="366"/>
    </location>
</feature>
<evidence type="ECO:0000256" key="3">
    <source>
        <dbReference type="SAM" id="Phobius"/>
    </source>
</evidence>
<evidence type="ECO:0000313" key="5">
    <source>
        <dbReference type="Proteomes" id="UP000190896"/>
    </source>
</evidence>
<protein>
    <submittedName>
        <fullName evidence="4">Uncharacterized protein</fullName>
    </submittedName>
</protein>
<keyword evidence="3" id="KW-0812">Transmembrane</keyword>
<name>A0A1T2KXJ9_9GAMM</name>
<dbReference type="RefSeq" id="WP_078485903.1">
    <property type="nucleotide sequence ID" value="NZ_MPRJ01000009.1"/>
</dbReference>